<keyword evidence="6" id="KW-0498">Mitosis</keyword>
<dbReference type="GO" id="GO:0000775">
    <property type="term" value="C:chromosome, centromeric region"/>
    <property type="evidence" value="ECO:0007669"/>
    <property type="project" value="UniProtKB-SubCell"/>
</dbReference>
<keyword evidence="7" id="KW-0539">Nucleus</keyword>
<evidence type="ECO:0000313" key="12">
    <source>
        <dbReference type="EMBL" id="CAD8947749.1"/>
    </source>
</evidence>
<dbReference type="GO" id="GO:0005634">
    <property type="term" value="C:nucleus"/>
    <property type="evidence" value="ECO:0007669"/>
    <property type="project" value="UniProtKB-SubCell"/>
</dbReference>
<evidence type="ECO:0000256" key="5">
    <source>
        <dbReference type="ARBA" id="ARBA00022618"/>
    </source>
</evidence>
<keyword evidence="4" id="KW-0158">Chromosome</keyword>
<proteinExistence type="inferred from homology"/>
<evidence type="ECO:0000256" key="4">
    <source>
        <dbReference type="ARBA" id="ARBA00022454"/>
    </source>
</evidence>
<sequence>MPPKRRTTTAPKGDEHEEAAPKDDADAKLTALVEELDVEVESRCQTLESDAQRMVSWIRSQYQMQLQKLTKKVRGTKISELFAGLPGDIDLELGELKALADKHKGAGGEAAAEEHEELVPRTPLRVISNANGSQTVLRTTRAASKTSNITGTARKRAAPEPTVDVDAPRTTRRAAKASGIMQQGGGSAVPQTPMTFHKDLPFTPAVGSRPGGVMNTVMRLPRRGESIMNARGSPVGTFDRDASAQLIMDESNKINYMAVEVGNDEVNIADSEAVARMPKEARLKAAQNVLAMQAQLEAMLATLQT</sequence>
<evidence type="ECO:0000256" key="10">
    <source>
        <dbReference type="SAM" id="MobiDB-lite"/>
    </source>
</evidence>
<reference evidence="12" key="1">
    <citation type="submission" date="2021-01" db="EMBL/GenBank/DDBJ databases">
        <authorList>
            <person name="Corre E."/>
            <person name="Pelletier E."/>
            <person name="Niang G."/>
            <person name="Scheremetjew M."/>
            <person name="Finn R."/>
            <person name="Kale V."/>
            <person name="Holt S."/>
            <person name="Cochrane G."/>
            <person name="Meng A."/>
            <person name="Brown T."/>
            <person name="Cohen L."/>
        </authorList>
    </citation>
    <scope>NUCLEOTIDE SEQUENCE</scope>
    <source>
        <strain evidence="12">CCMP644</strain>
    </source>
</reference>
<evidence type="ECO:0000256" key="6">
    <source>
        <dbReference type="ARBA" id="ARBA00022776"/>
    </source>
</evidence>
<evidence type="ECO:0000256" key="3">
    <source>
        <dbReference type="ARBA" id="ARBA00009914"/>
    </source>
</evidence>
<feature type="compositionally biased region" description="Basic and acidic residues" evidence="10">
    <location>
        <begin position="12"/>
        <end position="26"/>
    </location>
</feature>
<feature type="domain" description="Borealin N-terminal" evidence="11">
    <location>
        <begin position="28"/>
        <end position="83"/>
    </location>
</feature>
<dbReference type="Gene3D" id="6.10.250.1900">
    <property type="match status" value="1"/>
</dbReference>
<protein>
    <recommendedName>
        <fullName evidence="11">Borealin N-terminal domain-containing protein</fullName>
    </recommendedName>
</protein>
<accession>A0A6U2H2B3</accession>
<keyword evidence="9" id="KW-0137">Centromere</keyword>
<evidence type="ECO:0000259" key="11">
    <source>
        <dbReference type="Pfam" id="PF10444"/>
    </source>
</evidence>
<gene>
    <name evidence="12" type="ORF">HAND00432_LOCUS2267</name>
</gene>
<dbReference type="EMBL" id="HBFX01003600">
    <property type="protein sequence ID" value="CAD8947749.1"/>
    <property type="molecule type" value="Transcribed_RNA"/>
</dbReference>
<dbReference type="GO" id="GO:0051301">
    <property type="term" value="P:cell division"/>
    <property type="evidence" value="ECO:0007669"/>
    <property type="project" value="UniProtKB-KW"/>
</dbReference>
<feature type="compositionally biased region" description="Polar residues" evidence="10">
    <location>
        <begin position="142"/>
        <end position="151"/>
    </location>
</feature>
<name>A0A6U2H2B3_HEMAN</name>
<dbReference type="PANTHER" id="PTHR16040:SF7">
    <property type="entry name" value="AUSTRALIN, ISOFORM A-RELATED"/>
    <property type="match status" value="1"/>
</dbReference>
<comment type="subcellular location">
    <subcellularLocation>
        <location evidence="2">Chromosome</location>
        <location evidence="2">Centromere</location>
    </subcellularLocation>
    <subcellularLocation>
        <location evidence="1">Nucleus</location>
    </subcellularLocation>
</comment>
<dbReference type="PANTHER" id="PTHR16040">
    <property type="entry name" value="AUSTRALIN, ISOFORM A-RELATED"/>
    <property type="match status" value="1"/>
</dbReference>
<keyword evidence="8" id="KW-0131">Cell cycle</keyword>
<evidence type="ECO:0000256" key="7">
    <source>
        <dbReference type="ARBA" id="ARBA00023242"/>
    </source>
</evidence>
<evidence type="ECO:0000256" key="1">
    <source>
        <dbReference type="ARBA" id="ARBA00004123"/>
    </source>
</evidence>
<keyword evidence="5" id="KW-0132">Cell division</keyword>
<feature type="region of interest" description="Disordered" evidence="10">
    <location>
        <begin position="142"/>
        <end position="164"/>
    </location>
</feature>
<comment type="similarity">
    <text evidence="3">Belongs to the borealin family.</text>
</comment>
<evidence type="ECO:0000256" key="2">
    <source>
        <dbReference type="ARBA" id="ARBA00004584"/>
    </source>
</evidence>
<organism evidence="12">
    <name type="scientific">Hemiselmis andersenii</name>
    <name type="common">Cryptophyte alga</name>
    <dbReference type="NCBI Taxonomy" id="464988"/>
    <lineage>
        <taxon>Eukaryota</taxon>
        <taxon>Cryptophyceae</taxon>
        <taxon>Cryptomonadales</taxon>
        <taxon>Hemiselmidaceae</taxon>
        <taxon>Hemiselmis</taxon>
    </lineage>
</organism>
<dbReference type="InterPro" id="IPR018851">
    <property type="entry name" value="Borealin_N"/>
</dbReference>
<dbReference type="AlphaFoldDB" id="A0A6U2H2B3"/>
<feature type="region of interest" description="Disordered" evidence="10">
    <location>
        <begin position="1"/>
        <end position="26"/>
    </location>
</feature>
<evidence type="ECO:0000256" key="9">
    <source>
        <dbReference type="ARBA" id="ARBA00023328"/>
    </source>
</evidence>
<dbReference type="Pfam" id="PF10444">
    <property type="entry name" value="Nbl1_Borealin_N"/>
    <property type="match status" value="1"/>
</dbReference>
<dbReference type="InterPro" id="IPR018867">
    <property type="entry name" value="Cell_div_borealin"/>
</dbReference>
<evidence type="ECO:0000256" key="8">
    <source>
        <dbReference type="ARBA" id="ARBA00023306"/>
    </source>
</evidence>